<dbReference type="InterPro" id="IPR035899">
    <property type="entry name" value="DBL_dom_sf"/>
</dbReference>
<evidence type="ECO:0000256" key="5">
    <source>
        <dbReference type="PROSITE-ProRule" id="PRU00192"/>
    </source>
</evidence>
<dbReference type="PROSITE" id="PS00741">
    <property type="entry name" value="DH_1"/>
    <property type="match status" value="1"/>
</dbReference>
<evidence type="ECO:0000256" key="4">
    <source>
        <dbReference type="ARBA" id="ARBA00022658"/>
    </source>
</evidence>
<dbReference type="GO" id="GO:0005737">
    <property type="term" value="C:cytoplasm"/>
    <property type="evidence" value="ECO:0007669"/>
    <property type="project" value="UniProtKB-SubCell"/>
</dbReference>
<dbReference type="SUPFAM" id="SSF50729">
    <property type="entry name" value="PH domain-like"/>
    <property type="match status" value="1"/>
</dbReference>
<dbReference type="Gene3D" id="1.20.900.10">
    <property type="entry name" value="Dbl homology (DH) domain"/>
    <property type="match status" value="1"/>
</dbReference>
<feature type="compositionally biased region" description="Basic and acidic residues" evidence="6">
    <location>
        <begin position="96"/>
        <end position="105"/>
    </location>
</feature>
<sequence length="1866" mass="204977">MLSVVHFLRSLFKTPEPSAHLPGHGDIEGQQLPSSPAEPEEQEWSQKTDHSDCETLSHQSESPSDTKTDPFESASDTESLPGDLLEGICLPSRGTSGDREAHKGCSDTPASGNPQEQYLTDVPGLDPKEELDLCLDFKEESHETGLRTFATVAGEVRAILQEDVAGPELELPPGRAALLTQDCARGLTGSYGLPPAKVVTVQDITGSSVFSSQKSRSESHLGTPLVWPLLLWCTEQSQSWPNIHNRQRGCQLSPRSPLNSTAPLGARAGKKCPPDPTSKTGLLCSQYSFDTTCWLPLGTSCLLHAKFYHSVPENSYDEGRALPRHCRWLTRTLNRAHSIAEFPLRNSEDPLGQNFVKFGTHLKEGTEAERAPITQTPLHPVPTQLSHLLPTSQRKTLPLKDQYKLRALNWKRASQDTPSEGLWLENQLGQDSRSCPVSSCLTAELVSLTTEEVPVPAKCKSGHGPESRPGEPQGPGQAPDAEDVSDAQKHLQDISAEPGNQTSNYTSKYILSEKRKPSARAKFPNHPSKSGSLVWNRDWGVCSRVIDNSYAPETTLKSSTADTLKKAEDVMVPDPSVTKNALQGFSGVAGATMSHCSCGDEECEQGHKGDTISFAEGLQTEPKADTSSRGTLIIIAVEQKGLQATRKKMGPLLRTQSCEFLEERPGSPHSAGATPCESPLAGKPKTCGNECELPAACSLRGNDGALRQVAQASESGIVLIPQAASEDWPPGRRKTSQEHAGDMLSTGVPMEENQPEASQSSRIPAAREEATRKPEACGPHPSGSRGPPSPEDTRRVCAAEGDADTDKQPGAQARARKSALQQPRPPHQLRQASREPGKRLAFPKVISFRKGKPLAAESPGGGHPGDSSGLKELCSDRQPPTGSAQSASGQAGTPCNAHASTLPVIGLQGLSQGAPGLMEVGRVDTPGDLGSRRQSSESCDAKRLKTPEKRLRARLASAHKTFASFFESRVLEKENTGQCSSCSLKDQKEKSRLRQSSWRTFLKSKDAQGSKRPSLVSLIPGPEILNTPSRFPPETNSHCEKQAEHKESYVFRDHWTPTHSPIPLSSGNLSSSDNRRKSEPTIKCTSTQESGEYIAPSTFPEKSWPMSPTSPGSQQAGISHTLPSSSTCCLAQGSQSVPSKPLSPKPQSLRPGAQGADFHYPEKGRAISVVSLGSYSHVDNSSEAPGNPKMSQAWISLLLSLQALDQGEQKEESGKRGQHPCGVSTAPSLKDLLGSESHMLWEEQPGKKPSCFQDLKAFHTEPAPGPFSTAEVGTWILPFISAEDVPRETPSQPRRIPQHSCISLDDLWLEKTQRRKLKKQAQFERKTHAHKDGVQCWRKMIITSPKSLNLPGRSHPFSQSAPTGLNHMGWPEPTPDIALPDGALDTALRGDEAGSEEDLYEDVHSSSHHYSHTGGGGEQLAINELISDGSVVCAEALWDHVTMDDQELGFKAGDVIEVMDATNREWWWGRVADGEGWFPANFVRLRVNQDEPADDEALGPGHQGTGDGGGTEAQGSRDQMRTNVINEILSTERDYIKHLRDICEQADFQIYSEYCNNHPNACMELSRLTKLSKYVYFFEACRLLQKMIDISLDGFLLTPVQKICKYPLQLAELLKYTHPQHRDFKDVEAALHAMKNVAQLINERKRRLENIDKIAQWQSSIEDWEGEDLLVRSSELIHSGELTRVTQPQAKSQQRMFFLFDHQLIYCKKDLLRRDVLYYKGRVDMDSLQVVDLEDGKDRELHVSVRNAFRLCCGPSGESHLLCAKKPEQKQRWLKAFAREREQVRLDQETGFSITQLQRKQAMLNASKQQAMGKPKALGRPYYLARQKHPALPTSLPQQQVLVLAEPKRKPSTFWHSISRLAPFRK</sequence>
<dbReference type="PANTHER" id="PTHR47544">
    <property type="entry name" value="RHO GUANINE NUCLEOTIDE EXCHANGE FACTOR 4"/>
    <property type="match status" value="1"/>
</dbReference>
<dbReference type="Pfam" id="PF00621">
    <property type="entry name" value="RhoGEF"/>
    <property type="match status" value="1"/>
</dbReference>
<dbReference type="InterPro" id="IPR036028">
    <property type="entry name" value="SH3-like_dom_sf"/>
</dbReference>
<dbReference type="CDD" id="cd00160">
    <property type="entry name" value="RhoGEF"/>
    <property type="match status" value="1"/>
</dbReference>
<keyword evidence="3" id="KW-0963">Cytoplasm</keyword>
<dbReference type="GO" id="GO:0035556">
    <property type="term" value="P:intracellular signal transduction"/>
    <property type="evidence" value="ECO:0007669"/>
    <property type="project" value="InterPro"/>
</dbReference>
<feature type="compositionally biased region" description="Basic and acidic residues" evidence="6">
    <location>
        <begin position="765"/>
        <end position="775"/>
    </location>
</feature>
<keyword evidence="11" id="KW-1185">Reference proteome</keyword>
<feature type="domain" description="PH" evidence="8">
    <location>
        <begin position="1675"/>
        <end position="1782"/>
    </location>
</feature>
<feature type="region of interest" description="Disordered" evidence="6">
    <location>
        <begin position="1206"/>
        <end position="1228"/>
    </location>
</feature>
<reference evidence="10" key="1">
    <citation type="submission" date="2018-03" db="EMBL/GenBank/DDBJ databases">
        <title>ARS-UCD1.2.</title>
        <authorList>
            <person name="Rosen B.D."/>
            <person name="Bickhart D.M."/>
            <person name="Koren S."/>
            <person name="Schnabel R.D."/>
            <person name="Hall R."/>
            <person name="Zimin A."/>
            <person name="Dreischer C."/>
            <person name="Schultheiss S."/>
            <person name="Schroeder S.G."/>
            <person name="Elsik C.G."/>
            <person name="Couldrey C."/>
            <person name="Liu G.E."/>
            <person name="Van Tassell C.P."/>
            <person name="Phillippy A.M."/>
            <person name="Smith T.P.L."/>
            <person name="Medrano J.F."/>
        </authorList>
    </citation>
    <scope>NUCLEOTIDE SEQUENCE [LARGE SCALE GENOMIC DNA]</scope>
    <source>
        <strain evidence="10">Hereford</strain>
    </source>
</reference>
<dbReference type="SUPFAM" id="SSF48065">
    <property type="entry name" value="DBL homology domain (DH-domain)"/>
    <property type="match status" value="1"/>
</dbReference>
<feature type="compositionally biased region" description="Gly residues" evidence="6">
    <location>
        <begin position="1501"/>
        <end position="1512"/>
    </location>
</feature>
<dbReference type="CDD" id="cd11973">
    <property type="entry name" value="SH3_ASEF"/>
    <property type="match status" value="1"/>
</dbReference>
<keyword evidence="2 5" id="KW-0728">SH3 domain</keyword>
<dbReference type="GO" id="GO:0005085">
    <property type="term" value="F:guanyl-nucleotide exchange factor activity"/>
    <property type="evidence" value="ECO:0007669"/>
    <property type="project" value="UniProtKB-KW"/>
</dbReference>
<evidence type="ECO:0000259" key="8">
    <source>
        <dbReference type="PROSITE" id="PS50003"/>
    </source>
</evidence>
<feature type="region of interest" description="Disordered" evidence="6">
    <location>
        <begin position="1012"/>
        <end position="1043"/>
    </location>
</feature>
<reference evidence="10" key="2">
    <citation type="submission" date="2025-08" db="UniProtKB">
        <authorList>
            <consortium name="Ensembl"/>
        </authorList>
    </citation>
    <scope>IDENTIFICATION</scope>
    <source>
        <strain evidence="10">Hereford</strain>
    </source>
</reference>
<dbReference type="Gene3D" id="2.30.29.30">
    <property type="entry name" value="Pleckstrin-homology domain (PH domain)/Phosphotyrosine-binding domain (PTB)"/>
    <property type="match status" value="1"/>
</dbReference>
<gene>
    <name evidence="10" type="primary">ARHGEF4</name>
</gene>
<feature type="compositionally biased region" description="Polar residues" evidence="6">
    <location>
        <begin position="878"/>
        <end position="893"/>
    </location>
</feature>
<name>A0AAA9T929_BOVIN</name>
<feature type="compositionally biased region" description="Polar residues" evidence="6">
    <location>
        <begin position="1060"/>
        <end position="1072"/>
    </location>
</feature>
<feature type="region of interest" description="Disordered" evidence="6">
    <location>
        <begin position="456"/>
        <end position="506"/>
    </location>
</feature>
<evidence type="ECO:0000313" key="11">
    <source>
        <dbReference type="Proteomes" id="UP000009136"/>
    </source>
</evidence>
<evidence type="ECO:0000259" key="9">
    <source>
        <dbReference type="PROSITE" id="PS50010"/>
    </source>
</evidence>
<dbReference type="CDD" id="cd01224">
    <property type="entry name" value="PH_Collybistin_ASEF"/>
    <property type="match status" value="1"/>
</dbReference>
<reference evidence="10" key="3">
    <citation type="submission" date="2025-09" db="UniProtKB">
        <authorList>
            <consortium name="Ensembl"/>
        </authorList>
    </citation>
    <scope>IDENTIFICATION</scope>
    <source>
        <strain evidence="10">Hereford</strain>
    </source>
</reference>
<dbReference type="PROSITE" id="PS50002">
    <property type="entry name" value="SH3"/>
    <property type="match status" value="1"/>
</dbReference>
<protein>
    <submittedName>
        <fullName evidence="10">Rho guanine nucleotide exchange factor 4</fullName>
    </submittedName>
</protein>
<evidence type="ECO:0000313" key="10">
    <source>
        <dbReference type="Ensembl" id="ENSBTAP00000092400.1"/>
    </source>
</evidence>
<organism evidence="10 11">
    <name type="scientific">Bos taurus</name>
    <name type="common">Bovine</name>
    <dbReference type="NCBI Taxonomy" id="9913"/>
    <lineage>
        <taxon>Eukaryota</taxon>
        <taxon>Metazoa</taxon>
        <taxon>Chordata</taxon>
        <taxon>Craniata</taxon>
        <taxon>Vertebrata</taxon>
        <taxon>Euteleostomi</taxon>
        <taxon>Mammalia</taxon>
        <taxon>Eutheria</taxon>
        <taxon>Laurasiatheria</taxon>
        <taxon>Artiodactyla</taxon>
        <taxon>Ruminantia</taxon>
        <taxon>Pecora</taxon>
        <taxon>Bovidae</taxon>
        <taxon>Bovinae</taxon>
        <taxon>Bos</taxon>
    </lineage>
</organism>
<keyword evidence="4" id="KW-0344">Guanine-nucleotide releasing factor</keyword>
<comment type="subcellular location">
    <subcellularLocation>
        <location evidence="1">Cytoplasm</location>
    </subcellularLocation>
</comment>
<dbReference type="SMART" id="SM00326">
    <property type="entry name" value="SH3"/>
    <property type="match status" value="1"/>
</dbReference>
<evidence type="ECO:0000256" key="2">
    <source>
        <dbReference type="ARBA" id="ARBA00022443"/>
    </source>
</evidence>
<dbReference type="InterPro" id="IPR000219">
    <property type="entry name" value="DH_dom"/>
</dbReference>
<dbReference type="PROSITE" id="PS50003">
    <property type="entry name" value="PH_DOMAIN"/>
    <property type="match status" value="1"/>
</dbReference>
<feature type="domain" description="DH" evidence="9">
    <location>
        <begin position="1548"/>
        <end position="1644"/>
    </location>
</feature>
<dbReference type="PROSITE" id="PS50010">
    <property type="entry name" value="DH_2"/>
    <property type="match status" value="1"/>
</dbReference>
<dbReference type="Pfam" id="PF00018">
    <property type="entry name" value="SH3_1"/>
    <property type="match status" value="1"/>
</dbReference>
<dbReference type="SUPFAM" id="SSF50044">
    <property type="entry name" value="SH3-domain"/>
    <property type="match status" value="1"/>
</dbReference>
<feature type="region of interest" description="Disordered" evidence="6">
    <location>
        <begin position="745"/>
        <end position="895"/>
    </location>
</feature>
<dbReference type="InterPro" id="IPR001331">
    <property type="entry name" value="GDS_CDC24_CS"/>
</dbReference>
<dbReference type="SMART" id="SM00325">
    <property type="entry name" value="RhoGEF"/>
    <property type="match status" value="1"/>
</dbReference>
<dbReference type="InterPro" id="IPR011993">
    <property type="entry name" value="PH-like_dom_sf"/>
</dbReference>
<dbReference type="InterPro" id="IPR001452">
    <property type="entry name" value="SH3_domain"/>
</dbReference>
<evidence type="ECO:0000256" key="1">
    <source>
        <dbReference type="ARBA" id="ARBA00004496"/>
    </source>
</evidence>
<feature type="compositionally biased region" description="Polar residues" evidence="6">
    <location>
        <begin position="1106"/>
        <end position="1133"/>
    </location>
</feature>
<dbReference type="InterPro" id="IPR001849">
    <property type="entry name" value="PH_domain"/>
</dbReference>
<dbReference type="Gene3D" id="2.30.30.40">
    <property type="entry name" value="SH3 Domains"/>
    <property type="match status" value="1"/>
</dbReference>
<feature type="region of interest" description="Disordered" evidence="6">
    <location>
        <begin position="15"/>
        <end position="124"/>
    </location>
</feature>
<dbReference type="Ensembl" id="ENSBTAT00000129251.1">
    <property type="protein sequence ID" value="ENSBTAP00000092400.1"/>
    <property type="gene ID" value="ENSBTAG00000015834.8"/>
</dbReference>
<dbReference type="SMART" id="SM00233">
    <property type="entry name" value="PH"/>
    <property type="match status" value="1"/>
</dbReference>
<feature type="compositionally biased region" description="Low complexity" evidence="6">
    <location>
        <begin position="1134"/>
        <end position="1151"/>
    </location>
</feature>
<dbReference type="Proteomes" id="UP000009136">
    <property type="component" value="Chromosome 2"/>
</dbReference>
<feature type="region of interest" description="Disordered" evidence="6">
    <location>
        <begin position="1492"/>
        <end position="1517"/>
    </location>
</feature>
<dbReference type="PANTHER" id="PTHR47544:SF2">
    <property type="entry name" value="RHO GUANINE NUCLEOTIDE EXCHANGE FACTOR 4"/>
    <property type="match status" value="1"/>
</dbReference>
<evidence type="ECO:0000256" key="3">
    <source>
        <dbReference type="ARBA" id="ARBA00022490"/>
    </source>
</evidence>
<feature type="compositionally biased region" description="Basic and acidic residues" evidence="6">
    <location>
        <begin position="44"/>
        <end position="55"/>
    </location>
</feature>
<feature type="compositionally biased region" description="Polar residues" evidence="6">
    <location>
        <begin position="108"/>
        <end position="118"/>
    </location>
</feature>
<evidence type="ECO:0000256" key="6">
    <source>
        <dbReference type="SAM" id="MobiDB-lite"/>
    </source>
</evidence>
<dbReference type="GeneTree" id="ENSGT00940000164741"/>
<dbReference type="Pfam" id="PF22697">
    <property type="entry name" value="SOS1_NGEF_PH"/>
    <property type="match status" value="1"/>
</dbReference>
<proteinExistence type="predicted"/>
<feature type="region of interest" description="Disordered" evidence="6">
    <location>
        <begin position="1360"/>
        <end position="1382"/>
    </location>
</feature>
<feature type="region of interest" description="Disordered" evidence="6">
    <location>
        <begin position="1060"/>
        <end position="1156"/>
    </location>
</feature>
<feature type="domain" description="SH3" evidence="7">
    <location>
        <begin position="1429"/>
        <end position="1488"/>
    </location>
</feature>
<accession>A0AAA9T929</accession>
<dbReference type="InterPro" id="IPR055251">
    <property type="entry name" value="SOS1_NGEF_PH"/>
</dbReference>
<evidence type="ECO:0000259" key="7">
    <source>
        <dbReference type="PROSITE" id="PS50002"/>
    </source>
</evidence>